<feature type="domain" description="WGR" evidence="1">
    <location>
        <begin position="1"/>
        <end position="88"/>
    </location>
</feature>
<comment type="caution">
    <text evidence="2">The sequence shown here is derived from an EMBL/GenBank/DDBJ whole genome shotgun (WGS) entry which is preliminary data.</text>
</comment>
<dbReference type="EMBL" id="QJJK01000022">
    <property type="protein sequence ID" value="PXW50933.1"/>
    <property type="molecule type" value="Genomic_DNA"/>
</dbReference>
<evidence type="ECO:0000259" key="1">
    <source>
        <dbReference type="PROSITE" id="PS51977"/>
    </source>
</evidence>
<proteinExistence type="predicted"/>
<keyword evidence="2" id="KW-0238">DNA-binding</keyword>
<dbReference type="SUPFAM" id="SSF142921">
    <property type="entry name" value="WGR domain-like"/>
    <property type="match status" value="1"/>
</dbReference>
<accession>A0A2V3TR70</accession>
<dbReference type="PROSITE" id="PS51977">
    <property type="entry name" value="WGR"/>
    <property type="match status" value="1"/>
</dbReference>
<dbReference type="RefSeq" id="WP_110378463.1">
    <property type="nucleotide sequence ID" value="NZ_QJJK01000022.1"/>
</dbReference>
<dbReference type="CDD" id="cd07996">
    <property type="entry name" value="WGR_MMR_like"/>
    <property type="match status" value="1"/>
</dbReference>
<dbReference type="InterPro" id="IPR036930">
    <property type="entry name" value="WGR_dom_sf"/>
</dbReference>
<dbReference type="OrthoDB" id="5801306at2"/>
<evidence type="ECO:0000313" key="2">
    <source>
        <dbReference type="EMBL" id="PXW50933.1"/>
    </source>
</evidence>
<dbReference type="AlphaFoldDB" id="A0A2V3TR70"/>
<keyword evidence="3" id="KW-1185">Reference proteome</keyword>
<protein>
    <submittedName>
        <fullName evidence="2">Putative DNA-binding WGR domain protein</fullName>
    </submittedName>
</protein>
<dbReference type="Pfam" id="PF05406">
    <property type="entry name" value="WGR"/>
    <property type="match status" value="1"/>
</dbReference>
<dbReference type="InterPro" id="IPR008893">
    <property type="entry name" value="WGR_domain"/>
</dbReference>
<dbReference type="SMART" id="SM00773">
    <property type="entry name" value="WGR"/>
    <property type="match status" value="1"/>
</dbReference>
<evidence type="ECO:0000313" key="3">
    <source>
        <dbReference type="Proteomes" id="UP000248021"/>
    </source>
</evidence>
<sequence>MPEPSIQYLVLERTDAAHNIARYYVLSLEPTLFAEMALVRRWGRIGRAGGHRVEFHETQAGATEALQTWLKRKLRRSYRLTGASKRPA</sequence>
<organism evidence="2 3">
    <name type="scientific">Chelatococcus asaccharovorans</name>
    <dbReference type="NCBI Taxonomy" id="28210"/>
    <lineage>
        <taxon>Bacteria</taxon>
        <taxon>Pseudomonadati</taxon>
        <taxon>Pseudomonadota</taxon>
        <taxon>Alphaproteobacteria</taxon>
        <taxon>Hyphomicrobiales</taxon>
        <taxon>Chelatococcaceae</taxon>
        <taxon>Chelatococcus</taxon>
    </lineage>
</organism>
<gene>
    <name evidence="2" type="ORF">C7450_12244</name>
</gene>
<dbReference type="GO" id="GO:0003677">
    <property type="term" value="F:DNA binding"/>
    <property type="evidence" value="ECO:0007669"/>
    <property type="project" value="UniProtKB-KW"/>
</dbReference>
<dbReference type="Proteomes" id="UP000248021">
    <property type="component" value="Unassembled WGS sequence"/>
</dbReference>
<name>A0A2V3TR70_9HYPH</name>
<reference evidence="2 3" key="1">
    <citation type="submission" date="2018-05" db="EMBL/GenBank/DDBJ databases">
        <title>Genomic Encyclopedia of Type Strains, Phase IV (KMG-IV): sequencing the most valuable type-strain genomes for metagenomic binning, comparative biology and taxonomic classification.</title>
        <authorList>
            <person name="Goeker M."/>
        </authorList>
    </citation>
    <scope>NUCLEOTIDE SEQUENCE [LARGE SCALE GENOMIC DNA]</scope>
    <source>
        <strain evidence="2 3">DSM 6462</strain>
    </source>
</reference>
<dbReference type="InterPro" id="IPR049809">
    <property type="entry name" value="YehF/YfeS-like_WGR"/>
</dbReference>